<organism evidence="1 2">
    <name type="scientific">Portunus trituberculatus</name>
    <name type="common">Swimming crab</name>
    <name type="synonym">Neptunus trituberculatus</name>
    <dbReference type="NCBI Taxonomy" id="210409"/>
    <lineage>
        <taxon>Eukaryota</taxon>
        <taxon>Metazoa</taxon>
        <taxon>Ecdysozoa</taxon>
        <taxon>Arthropoda</taxon>
        <taxon>Crustacea</taxon>
        <taxon>Multicrustacea</taxon>
        <taxon>Malacostraca</taxon>
        <taxon>Eumalacostraca</taxon>
        <taxon>Eucarida</taxon>
        <taxon>Decapoda</taxon>
        <taxon>Pleocyemata</taxon>
        <taxon>Brachyura</taxon>
        <taxon>Eubrachyura</taxon>
        <taxon>Portunoidea</taxon>
        <taxon>Portunidae</taxon>
        <taxon>Portuninae</taxon>
        <taxon>Portunus</taxon>
    </lineage>
</organism>
<evidence type="ECO:0000313" key="2">
    <source>
        <dbReference type="Proteomes" id="UP000324222"/>
    </source>
</evidence>
<comment type="caution">
    <text evidence="1">The sequence shown here is derived from an EMBL/GenBank/DDBJ whole genome shotgun (WGS) entry which is preliminary data.</text>
</comment>
<dbReference type="AlphaFoldDB" id="A0A5B7D8Z8"/>
<name>A0A5B7D8Z8_PORTR</name>
<reference evidence="1 2" key="1">
    <citation type="submission" date="2019-05" db="EMBL/GenBank/DDBJ databases">
        <title>Another draft genome of Portunus trituberculatus and its Hox gene families provides insights of decapod evolution.</title>
        <authorList>
            <person name="Jeong J.-H."/>
            <person name="Song I."/>
            <person name="Kim S."/>
            <person name="Choi T."/>
            <person name="Kim D."/>
            <person name="Ryu S."/>
            <person name="Kim W."/>
        </authorList>
    </citation>
    <scope>NUCLEOTIDE SEQUENCE [LARGE SCALE GENOMIC DNA]</scope>
    <source>
        <tissue evidence="1">Muscle</tissue>
    </source>
</reference>
<protein>
    <submittedName>
        <fullName evidence="1">Uncharacterized protein</fullName>
    </submittedName>
</protein>
<accession>A0A5B7D8Z8</accession>
<evidence type="ECO:0000313" key="1">
    <source>
        <dbReference type="EMBL" id="MPC17692.1"/>
    </source>
</evidence>
<dbReference type="EMBL" id="VSRR010000613">
    <property type="protein sequence ID" value="MPC17692.1"/>
    <property type="molecule type" value="Genomic_DNA"/>
</dbReference>
<dbReference type="Proteomes" id="UP000324222">
    <property type="component" value="Unassembled WGS sequence"/>
</dbReference>
<gene>
    <name evidence="1" type="ORF">E2C01_010556</name>
</gene>
<keyword evidence="2" id="KW-1185">Reference proteome</keyword>
<sequence>MSLIASRSATVSSSSATFSSRFRLRSEMVCSSWPTCAASLSLARAISANSPFLVSRSFWTRCSSCLSWAERSRILAGAGVHREVRWNEKKRQFKTTKWIGNEDESSMMLTYICLLNQRLICNTRYISHLIYLSILP</sequence>
<proteinExistence type="predicted"/>